<organism evidence="2">
    <name type="scientific">Arundo donax</name>
    <name type="common">Giant reed</name>
    <name type="synonym">Donax arundinaceus</name>
    <dbReference type="NCBI Taxonomy" id="35708"/>
    <lineage>
        <taxon>Eukaryota</taxon>
        <taxon>Viridiplantae</taxon>
        <taxon>Streptophyta</taxon>
        <taxon>Embryophyta</taxon>
        <taxon>Tracheophyta</taxon>
        <taxon>Spermatophyta</taxon>
        <taxon>Magnoliopsida</taxon>
        <taxon>Liliopsida</taxon>
        <taxon>Poales</taxon>
        <taxon>Poaceae</taxon>
        <taxon>PACMAD clade</taxon>
        <taxon>Arundinoideae</taxon>
        <taxon>Arundineae</taxon>
        <taxon>Arundo</taxon>
    </lineage>
</organism>
<accession>A0A0A9AUQ6</accession>
<evidence type="ECO:0000313" key="2">
    <source>
        <dbReference type="EMBL" id="JAD52600.1"/>
    </source>
</evidence>
<feature type="region of interest" description="Disordered" evidence="1">
    <location>
        <begin position="42"/>
        <end position="63"/>
    </location>
</feature>
<dbReference type="EMBL" id="GBRH01245295">
    <property type="protein sequence ID" value="JAD52600.1"/>
    <property type="molecule type" value="Transcribed_RNA"/>
</dbReference>
<name>A0A0A9AUQ6_ARUDO</name>
<dbReference type="AlphaFoldDB" id="A0A0A9AUQ6"/>
<evidence type="ECO:0000256" key="1">
    <source>
        <dbReference type="SAM" id="MobiDB-lite"/>
    </source>
</evidence>
<reference evidence="2" key="2">
    <citation type="journal article" date="2015" name="Data Brief">
        <title>Shoot transcriptome of the giant reed, Arundo donax.</title>
        <authorList>
            <person name="Barrero R.A."/>
            <person name="Guerrero F.D."/>
            <person name="Moolhuijzen P."/>
            <person name="Goolsby J.A."/>
            <person name="Tidwell J."/>
            <person name="Bellgard S.E."/>
            <person name="Bellgard M.I."/>
        </authorList>
    </citation>
    <scope>NUCLEOTIDE SEQUENCE</scope>
    <source>
        <tissue evidence="2">Shoot tissue taken approximately 20 cm above the soil surface</tissue>
    </source>
</reference>
<reference evidence="2" key="1">
    <citation type="submission" date="2014-09" db="EMBL/GenBank/DDBJ databases">
        <authorList>
            <person name="Magalhaes I.L.F."/>
            <person name="Oliveira U."/>
            <person name="Santos F.R."/>
            <person name="Vidigal T.H.D.A."/>
            <person name="Brescovit A.D."/>
            <person name="Santos A.J."/>
        </authorList>
    </citation>
    <scope>NUCLEOTIDE SEQUENCE</scope>
    <source>
        <tissue evidence="2">Shoot tissue taken approximately 20 cm above the soil surface</tissue>
    </source>
</reference>
<protein>
    <submittedName>
        <fullName evidence="2">Uncharacterized protein</fullName>
    </submittedName>
</protein>
<proteinExistence type="predicted"/>
<sequence>MTWHMKNDPPIYRGNNPPIYQSTWTPFATLLVHMDIICHVTQSRKLPHQRSERNLGPGASGTT</sequence>